<dbReference type="Pfam" id="PF00156">
    <property type="entry name" value="Pribosyltran"/>
    <property type="match status" value="1"/>
</dbReference>
<proteinExistence type="inferred from homology"/>
<feature type="domain" description="Phosphoribosyltransferase" evidence="2">
    <location>
        <begin position="160"/>
        <end position="214"/>
    </location>
</feature>
<dbReference type="OrthoDB" id="5244859at2"/>
<evidence type="ECO:0000313" key="3">
    <source>
        <dbReference type="EMBL" id="AQP46962.1"/>
    </source>
</evidence>
<dbReference type="CDD" id="cd06223">
    <property type="entry name" value="PRTases_typeI"/>
    <property type="match status" value="1"/>
</dbReference>
<keyword evidence="4" id="KW-1185">Reference proteome</keyword>
<dbReference type="KEGG" id="tes:BW730_04930"/>
<gene>
    <name evidence="3" type="ORF">BW730_04930</name>
</gene>
<dbReference type="PANTHER" id="PTHR47505:SF1">
    <property type="entry name" value="DNA UTILIZATION PROTEIN YHGH"/>
    <property type="match status" value="1"/>
</dbReference>
<reference evidence="4" key="1">
    <citation type="submission" date="2017-02" db="EMBL/GenBank/DDBJ databases">
        <title>Tessaracoccus aquaemaris sp. nov., isolated from the intestine of a Korean rockfish, Sebastes schlegelii, in a marine aquaculture pond.</title>
        <authorList>
            <person name="Tak E.J."/>
            <person name="Bae J.-W."/>
        </authorList>
    </citation>
    <scope>NUCLEOTIDE SEQUENCE [LARGE SCALE GENOMIC DNA]</scope>
    <source>
        <strain evidence="4">NSG39</strain>
    </source>
</reference>
<name>A0A1Q2CLH7_9ACTN</name>
<dbReference type="AlphaFoldDB" id="A0A1Q2CLH7"/>
<dbReference type="STRING" id="1332264.BW730_04930"/>
<evidence type="ECO:0000256" key="1">
    <source>
        <dbReference type="ARBA" id="ARBA00008007"/>
    </source>
</evidence>
<evidence type="ECO:0000259" key="2">
    <source>
        <dbReference type="Pfam" id="PF00156"/>
    </source>
</evidence>
<dbReference type="InterPro" id="IPR000836">
    <property type="entry name" value="PRTase_dom"/>
</dbReference>
<dbReference type="RefSeq" id="WP_077685278.1">
    <property type="nucleotide sequence ID" value="NZ_CP019606.1"/>
</dbReference>
<accession>A0A1Q2CLH7</accession>
<dbReference type="SUPFAM" id="SSF53271">
    <property type="entry name" value="PRTase-like"/>
    <property type="match status" value="1"/>
</dbReference>
<sequence length="223" mass="23610">MASLFDAAADLLLGATCPGCDAPGWGICRACRALLDRGPVRVPGLRGLEVIAANPYRPVLEHVVPRYKDDGALHLERALADRLAVAVAAWRPPPGTLLVPVASLPANVRARGFDHGWRLARLAARRTGLGAARLLRRRGGGADQSGLGRGERQRNLDHAMLARPTRSPVLIVDDIVTTGASLREARRALQQVEALIVGAATAAYVSDSGAMPDKGLTANLGYR</sequence>
<dbReference type="Gene3D" id="3.40.50.2020">
    <property type="match status" value="1"/>
</dbReference>
<dbReference type="Proteomes" id="UP000188145">
    <property type="component" value="Chromosome"/>
</dbReference>
<dbReference type="PANTHER" id="PTHR47505">
    <property type="entry name" value="DNA UTILIZATION PROTEIN YHGH"/>
    <property type="match status" value="1"/>
</dbReference>
<dbReference type="InterPro" id="IPR029057">
    <property type="entry name" value="PRTase-like"/>
</dbReference>
<comment type="similarity">
    <text evidence="1">Belongs to the ComF/GntX family.</text>
</comment>
<evidence type="ECO:0000313" key="4">
    <source>
        <dbReference type="Proteomes" id="UP000188145"/>
    </source>
</evidence>
<dbReference type="EMBL" id="CP019606">
    <property type="protein sequence ID" value="AQP46962.1"/>
    <property type="molecule type" value="Genomic_DNA"/>
</dbReference>
<organism evidence="3 4">
    <name type="scientific">Tessaracoccus aquimaris</name>
    <dbReference type="NCBI Taxonomy" id="1332264"/>
    <lineage>
        <taxon>Bacteria</taxon>
        <taxon>Bacillati</taxon>
        <taxon>Actinomycetota</taxon>
        <taxon>Actinomycetes</taxon>
        <taxon>Propionibacteriales</taxon>
        <taxon>Propionibacteriaceae</taxon>
        <taxon>Tessaracoccus</taxon>
    </lineage>
</organism>
<dbReference type="InterPro" id="IPR051910">
    <property type="entry name" value="ComF/GntX_DNA_util-trans"/>
</dbReference>
<protein>
    <recommendedName>
        <fullName evidence="2">Phosphoribosyltransferase domain-containing protein</fullName>
    </recommendedName>
</protein>